<evidence type="ECO:0000313" key="2">
    <source>
        <dbReference type="Proteomes" id="UP000005446"/>
    </source>
</evidence>
<evidence type="ECO:0000313" key="1">
    <source>
        <dbReference type="EMBL" id="EHL00967.1"/>
    </source>
</evidence>
<dbReference type="AlphaFoldDB" id="H0EKI7"/>
<proteinExistence type="predicted"/>
<protein>
    <submittedName>
        <fullName evidence="1">Uncharacterized protein</fullName>
    </submittedName>
</protein>
<reference evidence="1 2" key="1">
    <citation type="journal article" date="2012" name="Eukaryot. Cell">
        <title>Genome sequence of the fungus Glarea lozoyensis: the first genome sequence of a species from the Helotiaceae family.</title>
        <authorList>
            <person name="Youssar L."/>
            <person name="Gruening B.A."/>
            <person name="Erxleben A."/>
            <person name="Guenther S."/>
            <person name="Huettel W."/>
        </authorList>
    </citation>
    <scope>NUCLEOTIDE SEQUENCE [LARGE SCALE GENOMIC DNA]</scope>
    <source>
        <strain evidence="2">ATCC 74030 / MF5533</strain>
    </source>
</reference>
<name>H0EKI7_GLAL7</name>
<dbReference type="EMBL" id="AGUE01000069">
    <property type="protein sequence ID" value="EHL00967.1"/>
    <property type="molecule type" value="Genomic_DNA"/>
</dbReference>
<organism evidence="1 2">
    <name type="scientific">Glarea lozoyensis (strain ATCC 74030 / MF5533)</name>
    <dbReference type="NCBI Taxonomy" id="1104152"/>
    <lineage>
        <taxon>Eukaryota</taxon>
        <taxon>Fungi</taxon>
        <taxon>Dikarya</taxon>
        <taxon>Ascomycota</taxon>
        <taxon>Pezizomycotina</taxon>
        <taxon>Leotiomycetes</taxon>
        <taxon>Helotiales</taxon>
        <taxon>Helotiaceae</taxon>
        <taxon>Glarea</taxon>
    </lineage>
</organism>
<dbReference type="HOGENOM" id="CLU_2904374_0_0_1"/>
<accession>H0EKI7</accession>
<keyword evidence="2" id="KW-1185">Reference proteome</keyword>
<dbReference type="Proteomes" id="UP000005446">
    <property type="component" value="Unassembled WGS sequence"/>
</dbReference>
<comment type="caution">
    <text evidence="1">The sequence shown here is derived from an EMBL/GenBank/DDBJ whole genome shotgun (WGS) entry which is preliminary data.</text>
</comment>
<sequence>MPDGPKITLEMLDIRGVKSYDRGIQAERVQPHDSEGYRHRARLIPAFCQHWPNYSTTVRLTK</sequence>
<dbReference type="InParanoid" id="H0EKI7"/>
<gene>
    <name evidence="1" type="ORF">M7I_3085</name>
</gene>